<comment type="cofactor">
    <cofactor evidence="1">
        <name>Mg(2+)</name>
        <dbReference type="ChEBI" id="CHEBI:18420"/>
    </cofactor>
</comment>
<evidence type="ECO:0000256" key="6">
    <source>
        <dbReference type="ARBA" id="ARBA00023235"/>
    </source>
</evidence>
<evidence type="ECO:0000256" key="4">
    <source>
        <dbReference type="ARBA" id="ARBA00022723"/>
    </source>
</evidence>
<dbReference type="InterPro" id="IPR005845">
    <property type="entry name" value="A-D-PHexomutase_a/b/a-II"/>
</dbReference>
<evidence type="ECO:0000313" key="13">
    <source>
        <dbReference type="Proteomes" id="UP000554054"/>
    </source>
</evidence>
<name>A0A852VT24_9MICO</name>
<keyword evidence="6 12" id="KW-0413">Isomerase</keyword>
<dbReference type="Pfam" id="PF02879">
    <property type="entry name" value="PGM_PMM_II"/>
    <property type="match status" value="1"/>
</dbReference>
<dbReference type="InterPro" id="IPR005846">
    <property type="entry name" value="A-D-PHexomutase_a/b/a-III"/>
</dbReference>
<dbReference type="CDD" id="cd05801">
    <property type="entry name" value="PGM_like3"/>
    <property type="match status" value="1"/>
</dbReference>
<dbReference type="GO" id="GO:0004614">
    <property type="term" value="F:phosphoglucomutase activity"/>
    <property type="evidence" value="ECO:0007669"/>
    <property type="project" value="UniProtKB-EC"/>
</dbReference>
<dbReference type="EC" id="5.4.2.2" evidence="12"/>
<evidence type="ECO:0000259" key="11">
    <source>
        <dbReference type="Pfam" id="PF02880"/>
    </source>
</evidence>
<dbReference type="GO" id="GO:0000287">
    <property type="term" value="F:magnesium ion binding"/>
    <property type="evidence" value="ECO:0007669"/>
    <property type="project" value="InterPro"/>
</dbReference>
<dbReference type="PANTHER" id="PTHR45745:SF1">
    <property type="entry name" value="PHOSPHOGLUCOMUTASE 2B-RELATED"/>
    <property type="match status" value="1"/>
</dbReference>
<dbReference type="EMBL" id="JACCAE010000001">
    <property type="protein sequence ID" value="NYF98580.1"/>
    <property type="molecule type" value="Genomic_DNA"/>
</dbReference>
<dbReference type="Pfam" id="PF00408">
    <property type="entry name" value="PGM_PMM_IV"/>
    <property type="match status" value="1"/>
</dbReference>
<dbReference type="PANTHER" id="PTHR45745">
    <property type="entry name" value="PHOSPHOMANNOMUTASE 45A"/>
    <property type="match status" value="1"/>
</dbReference>
<accession>A0A852VT24</accession>
<proteinExistence type="inferred from homology"/>
<keyword evidence="5 7" id="KW-0460">Magnesium</keyword>
<keyword evidence="4 7" id="KW-0479">Metal-binding</keyword>
<dbReference type="Pfam" id="PF02878">
    <property type="entry name" value="PGM_PMM_I"/>
    <property type="match status" value="1"/>
</dbReference>
<dbReference type="InterPro" id="IPR005852">
    <property type="entry name" value="PGM_a-D-Glc-sp"/>
</dbReference>
<evidence type="ECO:0000313" key="12">
    <source>
        <dbReference type="EMBL" id="NYF98580.1"/>
    </source>
</evidence>
<evidence type="ECO:0000256" key="7">
    <source>
        <dbReference type="RuleBase" id="RU004326"/>
    </source>
</evidence>
<dbReference type="InterPro" id="IPR005844">
    <property type="entry name" value="A-D-PHexomutase_a/b/a-I"/>
</dbReference>
<dbReference type="Proteomes" id="UP000554054">
    <property type="component" value="Unassembled WGS sequence"/>
</dbReference>
<evidence type="ECO:0000259" key="8">
    <source>
        <dbReference type="Pfam" id="PF00408"/>
    </source>
</evidence>
<sequence>MSSAADRAGSPALPEDLIDVSHVVTAYYAVQPDPQDVDQQVAFGTSGHRGRSVDGSFNEAHIVATTQAIVDVRRSQGIDGPLFLGRDTHALSEPAWTSALEVLVGNDVLVLVDSRDGYTPTPAISHAILTANRGKDLTKGGGLADGIVVTPSHNPPSDGGFKYNPPHGGPADTDATTAIADAANAHLRDGLRQVRRTPFARARAAATEHDYLTAYVDDLPNVVDLQRIKDAGVRIGADPMGGAAVDYWAAIGERHGLDLTVVNPLVDPTWRFMTLDKDGQIRMDCSSPAAMASLIGSKDRYDIATGNDADADRHGIVTPDGGLMNPNHYLAVALQHLYGGARPGWSSERIGKTLVSSSMIDHVAADLGKELWEVPVGFKWFVPGLLDGSVGFGGEESAGASFLRFDGSVWTSDKDGIILALLASEILASTGRTPSQHYADLVARHGEPAYARVDAPADRAQKATLKALAPDAVTADSIAGEPITAKLTRAPGNGAAIGGLKVVTESAWFAARPSGTEDKYKIYAESFRGPEHLTRVQADAKGVVDAALGG</sequence>
<feature type="domain" description="Alpha-D-phosphohexomutase alpha/beta/alpha" evidence="9">
    <location>
        <begin position="42"/>
        <end position="185"/>
    </location>
</feature>
<dbReference type="PROSITE" id="PS00710">
    <property type="entry name" value="PGM_PMM"/>
    <property type="match status" value="1"/>
</dbReference>
<evidence type="ECO:0000259" key="10">
    <source>
        <dbReference type="Pfam" id="PF02879"/>
    </source>
</evidence>
<dbReference type="SUPFAM" id="SSF53738">
    <property type="entry name" value="Phosphoglucomutase, first 3 domains"/>
    <property type="match status" value="3"/>
</dbReference>
<gene>
    <name evidence="12" type="ORF">BJY20_001972</name>
</gene>
<evidence type="ECO:0000256" key="1">
    <source>
        <dbReference type="ARBA" id="ARBA00001946"/>
    </source>
</evidence>
<dbReference type="GO" id="GO:0005975">
    <property type="term" value="P:carbohydrate metabolic process"/>
    <property type="evidence" value="ECO:0007669"/>
    <property type="project" value="InterPro"/>
</dbReference>
<reference evidence="12 13" key="1">
    <citation type="submission" date="2020-07" db="EMBL/GenBank/DDBJ databases">
        <title>Sequencing the genomes of 1000 actinobacteria strains.</title>
        <authorList>
            <person name="Klenk H.-P."/>
        </authorList>
    </citation>
    <scope>NUCLEOTIDE SEQUENCE [LARGE SCALE GENOMIC DNA]</scope>
    <source>
        <strain evidence="12 13">DSM 26154</strain>
    </source>
</reference>
<evidence type="ECO:0000256" key="2">
    <source>
        <dbReference type="ARBA" id="ARBA00010231"/>
    </source>
</evidence>
<protein>
    <submittedName>
        <fullName evidence="12">Phosphoglucomutase</fullName>
        <ecNumber evidence="12">5.4.2.2</ecNumber>
    </submittedName>
</protein>
<dbReference type="InterPro" id="IPR016055">
    <property type="entry name" value="A-D-PHexomutase_a/b/a-I/II/III"/>
</dbReference>
<dbReference type="NCBIfam" id="TIGR01132">
    <property type="entry name" value="pgm"/>
    <property type="match status" value="1"/>
</dbReference>
<evidence type="ECO:0000256" key="3">
    <source>
        <dbReference type="ARBA" id="ARBA00022553"/>
    </source>
</evidence>
<evidence type="ECO:0000256" key="5">
    <source>
        <dbReference type="ARBA" id="ARBA00022842"/>
    </source>
</evidence>
<keyword evidence="3" id="KW-0597">Phosphoprotein</keyword>
<feature type="domain" description="Alpha-D-phosphohexomutase alpha/beta/alpha" evidence="10">
    <location>
        <begin position="214"/>
        <end position="321"/>
    </location>
</feature>
<dbReference type="Gene3D" id="3.40.120.10">
    <property type="entry name" value="Alpha-D-Glucose-1,6-Bisphosphate, subunit A, domain 3"/>
    <property type="match status" value="3"/>
</dbReference>
<dbReference type="SUPFAM" id="SSF55957">
    <property type="entry name" value="Phosphoglucomutase, C-terminal domain"/>
    <property type="match status" value="1"/>
</dbReference>
<organism evidence="12 13">
    <name type="scientific">Janibacter cremeus</name>
    <dbReference type="NCBI Taxonomy" id="1285192"/>
    <lineage>
        <taxon>Bacteria</taxon>
        <taxon>Bacillati</taxon>
        <taxon>Actinomycetota</taxon>
        <taxon>Actinomycetes</taxon>
        <taxon>Micrococcales</taxon>
        <taxon>Intrasporangiaceae</taxon>
        <taxon>Janibacter</taxon>
    </lineage>
</organism>
<comment type="similarity">
    <text evidence="2 7">Belongs to the phosphohexose mutase family.</text>
</comment>
<dbReference type="Gene3D" id="3.30.310.50">
    <property type="entry name" value="Alpha-D-phosphohexomutase, C-terminal domain"/>
    <property type="match status" value="1"/>
</dbReference>
<dbReference type="InterPro" id="IPR036900">
    <property type="entry name" value="A-D-PHexomutase_C_sf"/>
</dbReference>
<feature type="domain" description="Alpha-D-phosphohexomutase alpha/beta/alpha" evidence="11">
    <location>
        <begin position="325"/>
        <end position="443"/>
    </location>
</feature>
<dbReference type="Pfam" id="PF02880">
    <property type="entry name" value="PGM_PMM_III"/>
    <property type="match status" value="1"/>
</dbReference>
<feature type="domain" description="Alpha-D-phosphohexomutase C-terminal" evidence="8">
    <location>
        <begin position="495"/>
        <end position="539"/>
    </location>
</feature>
<dbReference type="GO" id="GO:0006166">
    <property type="term" value="P:purine ribonucleoside salvage"/>
    <property type="evidence" value="ECO:0007669"/>
    <property type="project" value="TreeGrafter"/>
</dbReference>
<evidence type="ECO:0000259" key="9">
    <source>
        <dbReference type="Pfam" id="PF02878"/>
    </source>
</evidence>
<comment type="caution">
    <text evidence="12">The sequence shown here is derived from an EMBL/GenBank/DDBJ whole genome shotgun (WGS) entry which is preliminary data.</text>
</comment>
<dbReference type="InterPro" id="IPR016066">
    <property type="entry name" value="A-D-PHexomutase_CS"/>
</dbReference>
<dbReference type="InterPro" id="IPR005843">
    <property type="entry name" value="A-D-PHexomutase_C"/>
</dbReference>
<dbReference type="RefSeq" id="WP_185991373.1">
    <property type="nucleotide sequence ID" value="NZ_JACCAE010000001.1"/>
</dbReference>
<dbReference type="AlphaFoldDB" id="A0A852VT24"/>
<dbReference type="GO" id="GO:0008973">
    <property type="term" value="F:phosphopentomutase activity"/>
    <property type="evidence" value="ECO:0007669"/>
    <property type="project" value="TreeGrafter"/>
</dbReference>
<keyword evidence="13" id="KW-1185">Reference proteome</keyword>